<organism evidence="3 4">
    <name type="scientific">Candidatus Zymogenus saltonus</name>
    <dbReference type="NCBI Taxonomy" id="2844893"/>
    <lineage>
        <taxon>Bacteria</taxon>
        <taxon>Deltaproteobacteria</taxon>
        <taxon>Candidatus Zymogenia</taxon>
        <taxon>Candidatus Zymogeniales</taxon>
        <taxon>Candidatus Zymogenaceae</taxon>
        <taxon>Candidatus Zymogenus</taxon>
    </lineage>
</organism>
<keyword evidence="3" id="KW-0378">Hydrolase</keyword>
<evidence type="ECO:0000313" key="4">
    <source>
        <dbReference type="Proteomes" id="UP000809273"/>
    </source>
</evidence>
<comment type="caution">
    <text evidence="3">The sequence shown here is derived from an EMBL/GenBank/DDBJ whole genome shotgun (WGS) entry which is preliminary data.</text>
</comment>
<keyword evidence="3" id="KW-0645">Protease</keyword>
<sequence length="263" mass="29531">MEKSEKKFVPAALYLTAAVVGLLFPTHMVEGWIFLSIPAVFLALITLFFYRRHISLFGPTLFFLVAYITRTLPFYTLGLMFAFPIALYLITIRFFKSLWRDESPPSFGEVGEINKTSIVYGLVVIAVSSSALILWYWLFDPDIEVFTQYFPDVELLKLLVGGVVFAFVNSIVEEVVYRGILWNGLEEIFGSVHAVIAVQAVIFGVIHYWGIPNGILGAVMATVYGLFMGIIRNRAGGLLMPILVHTFADMTIFLILLNIVGRI</sequence>
<name>A0A9D8KCH5_9DELT</name>
<feature type="domain" description="CAAX prenyl protease 2/Lysostaphin resistance protein A-like" evidence="2">
    <location>
        <begin position="158"/>
        <end position="250"/>
    </location>
</feature>
<feature type="transmembrane region" description="Helical" evidence="1">
    <location>
        <begin position="7"/>
        <end position="25"/>
    </location>
</feature>
<dbReference type="Pfam" id="PF02517">
    <property type="entry name" value="Rce1-like"/>
    <property type="match status" value="1"/>
</dbReference>
<keyword evidence="1" id="KW-0472">Membrane</keyword>
<dbReference type="AlphaFoldDB" id="A0A9D8KCH5"/>
<feature type="transmembrane region" description="Helical" evidence="1">
    <location>
        <begin position="215"/>
        <end position="231"/>
    </location>
</feature>
<dbReference type="GO" id="GO:0008237">
    <property type="term" value="F:metallopeptidase activity"/>
    <property type="evidence" value="ECO:0007669"/>
    <property type="project" value="UniProtKB-KW"/>
</dbReference>
<keyword evidence="1" id="KW-0812">Transmembrane</keyword>
<dbReference type="InterPro" id="IPR003675">
    <property type="entry name" value="Rce1/LyrA-like_dom"/>
</dbReference>
<feature type="transmembrane region" description="Helical" evidence="1">
    <location>
        <begin position="238"/>
        <end position="260"/>
    </location>
</feature>
<feature type="transmembrane region" description="Helical" evidence="1">
    <location>
        <begin position="158"/>
        <end position="176"/>
    </location>
</feature>
<feature type="transmembrane region" description="Helical" evidence="1">
    <location>
        <begin position="81"/>
        <end position="99"/>
    </location>
</feature>
<feature type="transmembrane region" description="Helical" evidence="1">
    <location>
        <begin position="31"/>
        <end position="49"/>
    </location>
</feature>
<keyword evidence="1" id="KW-1133">Transmembrane helix</keyword>
<evidence type="ECO:0000256" key="1">
    <source>
        <dbReference type="SAM" id="Phobius"/>
    </source>
</evidence>
<feature type="transmembrane region" description="Helical" evidence="1">
    <location>
        <begin position="188"/>
        <end position="209"/>
    </location>
</feature>
<reference evidence="3" key="2">
    <citation type="submission" date="2021-01" db="EMBL/GenBank/DDBJ databases">
        <authorList>
            <person name="Hahn C.R."/>
            <person name="Youssef N.H."/>
            <person name="Elshahed M."/>
        </authorList>
    </citation>
    <scope>NUCLEOTIDE SEQUENCE</scope>
    <source>
        <strain evidence="3">Zod_Metabat.24</strain>
    </source>
</reference>
<dbReference type="GO" id="GO:0004175">
    <property type="term" value="F:endopeptidase activity"/>
    <property type="evidence" value="ECO:0007669"/>
    <property type="project" value="UniProtKB-ARBA"/>
</dbReference>
<accession>A0A9D8KCH5</accession>
<proteinExistence type="predicted"/>
<gene>
    <name evidence="3" type="ORF">JW984_00220</name>
</gene>
<evidence type="ECO:0000259" key="2">
    <source>
        <dbReference type="Pfam" id="PF02517"/>
    </source>
</evidence>
<evidence type="ECO:0000313" key="3">
    <source>
        <dbReference type="EMBL" id="MBN1571603.1"/>
    </source>
</evidence>
<keyword evidence="3" id="KW-0482">Metalloprotease</keyword>
<feature type="transmembrane region" description="Helical" evidence="1">
    <location>
        <begin position="119"/>
        <end position="138"/>
    </location>
</feature>
<feature type="transmembrane region" description="Helical" evidence="1">
    <location>
        <begin position="56"/>
        <end position="75"/>
    </location>
</feature>
<dbReference type="GO" id="GO:0080120">
    <property type="term" value="P:CAAX-box protein maturation"/>
    <property type="evidence" value="ECO:0007669"/>
    <property type="project" value="UniProtKB-ARBA"/>
</dbReference>
<dbReference type="Proteomes" id="UP000809273">
    <property type="component" value="Unassembled WGS sequence"/>
</dbReference>
<protein>
    <submittedName>
        <fullName evidence="3">CPBP family intramembrane metalloprotease</fullName>
    </submittedName>
</protein>
<reference evidence="3" key="1">
    <citation type="journal article" date="2021" name="Environ. Microbiol.">
        <title>Genomic characterization of three novel Desulfobacterota classes expand the metabolic and phylogenetic diversity of the phylum.</title>
        <authorList>
            <person name="Murphy C.L."/>
            <person name="Biggerstaff J."/>
            <person name="Eichhorn A."/>
            <person name="Ewing E."/>
            <person name="Shahan R."/>
            <person name="Soriano D."/>
            <person name="Stewart S."/>
            <person name="VanMol K."/>
            <person name="Walker R."/>
            <person name="Walters P."/>
            <person name="Elshahed M.S."/>
            <person name="Youssef N.H."/>
        </authorList>
    </citation>
    <scope>NUCLEOTIDE SEQUENCE</scope>
    <source>
        <strain evidence="3">Zod_Metabat.24</strain>
    </source>
</reference>
<dbReference type="EMBL" id="JAFGIX010000001">
    <property type="protein sequence ID" value="MBN1571603.1"/>
    <property type="molecule type" value="Genomic_DNA"/>
</dbReference>